<dbReference type="Pfam" id="PF00501">
    <property type="entry name" value="AMP-binding"/>
    <property type="match status" value="1"/>
</dbReference>
<dbReference type="Pfam" id="PF13193">
    <property type="entry name" value="AMP-binding_C"/>
    <property type="match status" value="1"/>
</dbReference>
<proteinExistence type="inferred from homology"/>
<gene>
    <name evidence="5" type="ORF">Amac_072390</name>
</gene>
<accession>A0A5M3WZA3</accession>
<evidence type="ECO:0000313" key="5">
    <source>
        <dbReference type="EMBL" id="GES13642.1"/>
    </source>
</evidence>
<dbReference type="InterPro" id="IPR025110">
    <property type="entry name" value="AMP-bd_C"/>
</dbReference>
<dbReference type="AlphaFoldDB" id="A0A5M3WZA3"/>
<dbReference type="RefSeq" id="WP_170322826.1">
    <property type="nucleotide sequence ID" value="NZ_BAAAHL010000081.1"/>
</dbReference>
<dbReference type="EMBL" id="BLAE01000048">
    <property type="protein sequence ID" value="GES13642.1"/>
    <property type="molecule type" value="Genomic_DNA"/>
</dbReference>
<evidence type="ECO:0000256" key="2">
    <source>
        <dbReference type="ARBA" id="ARBA00022598"/>
    </source>
</evidence>
<dbReference type="PANTHER" id="PTHR43201">
    <property type="entry name" value="ACYL-COA SYNTHETASE"/>
    <property type="match status" value="1"/>
</dbReference>
<keyword evidence="6" id="KW-1185">Reference proteome</keyword>
<evidence type="ECO:0000259" key="3">
    <source>
        <dbReference type="Pfam" id="PF00501"/>
    </source>
</evidence>
<dbReference type="GO" id="GO:0031956">
    <property type="term" value="F:medium-chain fatty acid-CoA ligase activity"/>
    <property type="evidence" value="ECO:0007669"/>
    <property type="project" value="TreeGrafter"/>
</dbReference>
<dbReference type="PROSITE" id="PS00455">
    <property type="entry name" value="AMP_BINDING"/>
    <property type="match status" value="1"/>
</dbReference>
<dbReference type="InterPro" id="IPR042099">
    <property type="entry name" value="ANL_N_sf"/>
</dbReference>
<dbReference type="GO" id="GO:0006631">
    <property type="term" value="P:fatty acid metabolic process"/>
    <property type="evidence" value="ECO:0007669"/>
    <property type="project" value="TreeGrafter"/>
</dbReference>
<comment type="similarity">
    <text evidence="1">Belongs to the ATP-dependent AMP-binding enzyme family.</text>
</comment>
<protein>
    <submittedName>
        <fullName evidence="5">Fatty-acyl-CoA synthase</fullName>
    </submittedName>
</protein>
<feature type="domain" description="AMP-binding enzyme C-terminal" evidence="4">
    <location>
        <begin position="413"/>
        <end position="489"/>
    </location>
</feature>
<feature type="domain" description="AMP-dependent synthetase/ligase" evidence="3">
    <location>
        <begin position="13"/>
        <end position="363"/>
    </location>
</feature>
<name>A0A5M3WZA3_9ACTN</name>
<sequence length="507" mass="54580">MTGFTLRATLDVGAARSPEAVALAFEETELTYAELGRRVDEVAAGLDRLGFGAGDALLAVLPNCVEYVELFYAVATLGGIIVPVNYLLSPEEVRHIKGDSGAGWIVVDGSMTGLLSGLDLSGTRVIQRGDDYQALRDSGVLAARPQVAPDDVVLLQYTSGTTGVAKAAVHTHHTLMWNTVQQVVDFGVDQRDSYLCVPALCWAAGFHDFTLAVLWTGGRVTLLPSRSFDPARFRDLLVRHRVSIVVLVPSVLRILLRSGLVSAATWGSIRLLASGGEALPVELIEEFEAALPSVWVMQCYGMTEGPMIMTYLDRDSAVRKRGSAGKAMSMTVIEIRRSDGTAADSGEVGEIVVRSPASMIGYHRAPEQTALALRDGWLHTGDNGWLDEEGYLYVAGRAKDMMISGGLNVYPAEIERVLLRHPAVREVAVVGVPHEVYGEVGRAHVVVAPDAGVTPPELARHARQSLAGYKVPRVWVLGAEPLPRTTSGKVLKSKLRELPKGTSDVEL</sequence>
<comment type="caution">
    <text evidence="5">The sequence shown here is derived from an EMBL/GenBank/DDBJ whole genome shotgun (WGS) entry which is preliminary data.</text>
</comment>
<dbReference type="InterPro" id="IPR000873">
    <property type="entry name" value="AMP-dep_synth/lig_dom"/>
</dbReference>
<dbReference type="InterPro" id="IPR020845">
    <property type="entry name" value="AMP-binding_CS"/>
</dbReference>
<dbReference type="PANTHER" id="PTHR43201:SF5">
    <property type="entry name" value="MEDIUM-CHAIN ACYL-COA LIGASE ACSF2, MITOCHONDRIAL"/>
    <property type="match status" value="1"/>
</dbReference>
<organism evidence="5 6">
    <name type="scientific">Acrocarpospora macrocephala</name>
    <dbReference type="NCBI Taxonomy" id="150177"/>
    <lineage>
        <taxon>Bacteria</taxon>
        <taxon>Bacillati</taxon>
        <taxon>Actinomycetota</taxon>
        <taxon>Actinomycetes</taxon>
        <taxon>Streptosporangiales</taxon>
        <taxon>Streptosporangiaceae</taxon>
        <taxon>Acrocarpospora</taxon>
    </lineage>
</organism>
<evidence type="ECO:0000259" key="4">
    <source>
        <dbReference type="Pfam" id="PF13193"/>
    </source>
</evidence>
<dbReference type="Gene3D" id="3.30.300.30">
    <property type="match status" value="1"/>
</dbReference>
<dbReference type="Gene3D" id="3.40.50.12780">
    <property type="entry name" value="N-terminal domain of ligase-like"/>
    <property type="match status" value="1"/>
</dbReference>
<dbReference type="SUPFAM" id="SSF56801">
    <property type="entry name" value="Acetyl-CoA synthetase-like"/>
    <property type="match status" value="1"/>
</dbReference>
<evidence type="ECO:0000313" key="6">
    <source>
        <dbReference type="Proteomes" id="UP000331127"/>
    </source>
</evidence>
<dbReference type="InterPro" id="IPR045851">
    <property type="entry name" value="AMP-bd_C_sf"/>
</dbReference>
<keyword evidence="2" id="KW-0436">Ligase</keyword>
<reference evidence="5 6" key="1">
    <citation type="submission" date="2019-10" db="EMBL/GenBank/DDBJ databases">
        <title>Whole genome shotgun sequence of Acrocarpospora macrocephala NBRC 16266.</title>
        <authorList>
            <person name="Ichikawa N."/>
            <person name="Kimura A."/>
            <person name="Kitahashi Y."/>
            <person name="Komaki H."/>
            <person name="Oguchi A."/>
        </authorList>
    </citation>
    <scope>NUCLEOTIDE SEQUENCE [LARGE SCALE GENOMIC DNA]</scope>
    <source>
        <strain evidence="5 6">NBRC 16266</strain>
    </source>
</reference>
<evidence type="ECO:0000256" key="1">
    <source>
        <dbReference type="ARBA" id="ARBA00006432"/>
    </source>
</evidence>
<dbReference type="Proteomes" id="UP000331127">
    <property type="component" value="Unassembled WGS sequence"/>
</dbReference>